<dbReference type="Proteomes" id="UP000293852">
    <property type="component" value="Unassembled WGS sequence"/>
</dbReference>
<sequence>MSTPALLVCSGGGHLKQLFSLASRLGIAPEDQTWATFDNALSRTLLAGRELIPIPYAAPRDAAAILRTLGRVHQILASRRFGLAVSTGSSPAVSFLPWAARRGARAVYIESAARADGPSVSGRILMHDPLVTTFTQYPGWADRHWTYHGSIFDAFAPAPARSRRPVRRAVVTLGTQEQYGFARLLRAVAPLLSGCEVLWQLGPTGAREAEALGIAGTRAGVPHDELSQAVAQADVVVAHAGTGSALTAFEQGRCPVLVPRLARHGEHIDDHQLQIAGELERRGLAISRAPEDLTLADLEEAAARGTRRVAAPRIDLDGPALDGAGLDGKHGHEHGPEGAPALAC</sequence>
<dbReference type="SUPFAM" id="SSF53756">
    <property type="entry name" value="UDP-Glycosyltransferase/glycogen phosphorylase"/>
    <property type="match status" value="1"/>
</dbReference>
<organism evidence="3 4">
    <name type="scientific">Xylanimonas ulmi</name>
    <dbReference type="NCBI Taxonomy" id="228973"/>
    <lineage>
        <taxon>Bacteria</taxon>
        <taxon>Bacillati</taxon>
        <taxon>Actinomycetota</taxon>
        <taxon>Actinomycetes</taxon>
        <taxon>Micrococcales</taxon>
        <taxon>Promicromonosporaceae</taxon>
        <taxon>Xylanimonas</taxon>
    </lineage>
</organism>
<dbReference type="InterPro" id="IPR007235">
    <property type="entry name" value="Glyco_trans_28_C"/>
</dbReference>
<dbReference type="Gene3D" id="3.40.50.2000">
    <property type="entry name" value="Glycogen Phosphorylase B"/>
    <property type="match status" value="1"/>
</dbReference>
<evidence type="ECO:0000313" key="3">
    <source>
        <dbReference type="EMBL" id="RZS62609.1"/>
    </source>
</evidence>
<feature type="region of interest" description="Disordered" evidence="1">
    <location>
        <begin position="315"/>
        <end position="344"/>
    </location>
</feature>
<dbReference type="Pfam" id="PF04101">
    <property type="entry name" value="Glyco_tran_28_C"/>
    <property type="match status" value="1"/>
</dbReference>
<dbReference type="EMBL" id="SGWX01000001">
    <property type="protein sequence ID" value="RZS62609.1"/>
    <property type="molecule type" value="Genomic_DNA"/>
</dbReference>
<reference evidence="3 4" key="1">
    <citation type="submission" date="2019-02" db="EMBL/GenBank/DDBJ databases">
        <title>Sequencing the genomes of 1000 actinobacteria strains.</title>
        <authorList>
            <person name="Klenk H.-P."/>
        </authorList>
    </citation>
    <scope>NUCLEOTIDE SEQUENCE [LARGE SCALE GENOMIC DNA]</scope>
    <source>
        <strain evidence="3 4">DSM 16932</strain>
    </source>
</reference>
<accession>A0A4Q7M8W0</accession>
<evidence type="ECO:0000259" key="2">
    <source>
        <dbReference type="Pfam" id="PF04101"/>
    </source>
</evidence>
<dbReference type="RefSeq" id="WP_130416085.1">
    <property type="nucleotide sequence ID" value="NZ_SGWX01000001.1"/>
</dbReference>
<feature type="compositionally biased region" description="Basic and acidic residues" evidence="1">
    <location>
        <begin position="327"/>
        <end position="336"/>
    </location>
</feature>
<comment type="caution">
    <text evidence="3">The sequence shown here is derived from an EMBL/GenBank/DDBJ whole genome shotgun (WGS) entry which is preliminary data.</text>
</comment>
<dbReference type="OrthoDB" id="555447at2"/>
<gene>
    <name evidence="3" type="ORF">EV386_2951</name>
</gene>
<proteinExistence type="predicted"/>
<evidence type="ECO:0000313" key="4">
    <source>
        <dbReference type="Proteomes" id="UP000293852"/>
    </source>
</evidence>
<evidence type="ECO:0000256" key="1">
    <source>
        <dbReference type="SAM" id="MobiDB-lite"/>
    </source>
</evidence>
<protein>
    <submittedName>
        <fullName evidence="3">UDP-N-acetylglucosamine transferase subunit ALG13</fullName>
    </submittedName>
</protein>
<keyword evidence="3" id="KW-0808">Transferase</keyword>
<dbReference type="GO" id="GO:0016758">
    <property type="term" value="F:hexosyltransferase activity"/>
    <property type="evidence" value="ECO:0007669"/>
    <property type="project" value="InterPro"/>
</dbReference>
<feature type="domain" description="Glycosyl transferase family 28 C-terminal" evidence="2">
    <location>
        <begin position="170"/>
        <end position="293"/>
    </location>
</feature>
<keyword evidence="4" id="KW-1185">Reference proteome</keyword>
<dbReference type="AlphaFoldDB" id="A0A4Q7M8W0"/>
<name>A0A4Q7M8W0_9MICO</name>